<keyword evidence="2" id="KW-1185">Reference proteome</keyword>
<reference evidence="1 2" key="1">
    <citation type="submission" date="2018-08" db="EMBL/GenBank/DDBJ databases">
        <title>Mucilaginibacter sp. MYSH2.</title>
        <authorList>
            <person name="Seo T."/>
        </authorList>
    </citation>
    <scope>NUCLEOTIDE SEQUENCE [LARGE SCALE GENOMIC DNA]</scope>
    <source>
        <strain evidence="1 2">MYSH2</strain>
    </source>
</reference>
<evidence type="ECO:0000313" key="2">
    <source>
        <dbReference type="Proteomes" id="UP000264217"/>
    </source>
</evidence>
<accession>A0A372NUE5</accession>
<name>A0A372NUE5_9SPHI</name>
<dbReference type="EMBL" id="QWDC01000002">
    <property type="protein sequence ID" value="RFZ92893.1"/>
    <property type="molecule type" value="Genomic_DNA"/>
</dbReference>
<evidence type="ECO:0000313" key="1">
    <source>
        <dbReference type="EMBL" id="RFZ92893.1"/>
    </source>
</evidence>
<gene>
    <name evidence="1" type="ORF">D0C36_16000</name>
</gene>
<proteinExistence type="predicted"/>
<comment type="caution">
    <text evidence="1">The sequence shown here is derived from an EMBL/GenBank/DDBJ whole genome shotgun (WGS) entry which is preliminary data.</text>
</comment>
<sequence>MQFCKYGFAFSTRLAAPAYRTMYLTHALHGQILPHMIMPPLNSPHYLKGNEKTGGIIERSV</sequence>
<organism evidence="1 2">
    <name type="scientific">Mucilaginibacter conchicola</name>
    <dbReference type="NCBI Taxonomy" id="2303333"/>
    <lineage>
        <taxon>Bacteria</taxon>
        <taxon>Pseudomonadati</taxon>
        <taxon>Bacteroidota</taxon>
        <taxon>Sphingobacteriia</taxon>
        <taxon>Sphingobacteriales</taxon>
        <taxon>Sphingobacteriaceae</taxon>
        <taxon>Mucilaginibacter</taxon>
    </lineage>
</organism>
<dbReference type="AlphaFoldDB" id="A0A372NUE5"/>
<protein>
    <submittedName>
        <fullName evidence="1">Uncharacterized protein</fullName>
    </submittedName>
</protein>
<dbReference type="Proteomes" id="UP000264217">
    <property type="component" value="Unassembled WGS sequence"/>
</dbReference>